<keyword evidence="30" id="KW-1160">Virus entry into host cell</keyword>
<dbReference type="Gene3D" id="3.40.50.300">
    <property type="entry name" value="P-loop containing nucleotide triphosphate hydrolases"/>
    <property type="match status" value="1"/>
</dbReference>
<dbReference type="PROSITE" id="PS50507">
    <property type="entry name" value="RDRP_SSRNA_POS"/>
    <property type="match status" value="1"/>
</dbReference>
<evidence type="ECO:0000256" key="15">
    <source>
        <dbReference type="ARBA" id="ARBA00022707"/>
    </source>
</evidence>
<evidence type="ECO:0000256" key="17">
    <source>
        <dbReference type="ARBA" id="ARBA00022801"/>
    </source>
</evidence>
<name>A0A2P1GN42_9PICO</name>
<dbReference type="CDD" id="cd00205">
    <property type="entry name" value="rhv_like"/>
    <property type="match status" value="3"/>
</dbReference>
<evidence type="ECO:0000256" key="2">
    <source>
        <dbReference type="ARBA" id="ARBA00004328"/>
    </source>
</evidence>
<dbReference type="GO" id="GO:0006351">
    <property type="term" value="P:DNA-templated transcription"/>
    <property type="evidence" value="ECO:0007669"/>
    <property type="project" value="InterPro"/>
</dbReference>
<dbReference type="SUPFAM" id="SSF52540">
    <property type="entry name" value="P-loop containing nucleoside triphosphate hydrolases"/>
    <property type="match status" value="1"/>
</dbReference>
<keyword evidence="26" id="KW-0406">Ion transport</keyword>
<evidence type="ECO:0000256" key="16">
    <source>
        <dbReference type="ARBA" id="ARBA00022741"/>
    </source>
</evidence>
<keyword evidence="19" id="KW-0347">Helicase</keyword>
<dbReference type="EMBL" id="MG600091">
    <property type="protein sequence ID" value="AVM87416.1"/>
    <property type="molecule type" value="Genomic_RNA"/>
</dbReference>
<dbReference type="InterPro" id="IPR033703">
    <property type="entry name" value="Rhv-like"/>
</dbReference>
<evidence type="ECO:0000256" key="6">
    <source>
        <dbReference type="ARBA" id="ARBA00022488"/>
    </source>
</evidence>
<keyword evidence="5" id="KW-0696">RNA-directed RNA polymerase</keyword>
<evidence type="ECO:0000259" key="33">
    <source>
        <dbReference type="PROSITE" id="PS51218"/>
    </source>
</evidence>
<evidence type="ECO:0000256" key="18">
    <source>
        <dbReference type="ARBA" id="ARBA00022804"/>
    </source>
</evidence>
<dbReference type="Pfam" id="PF00910">
    <property type="entry name" value="RNA_helicase"/>
    <property type="match status" value="1"/>
</dbReference>
<dbReference type="InterPro" id="IPR014759">
    <property type="entry name" value="Helicase_SF3_ssRNA_vir"/>
</dbReference>
<keyword evidence="10" id="KW-0945">Host-virus interaction</keyword>
<keyword evidence="27" id="KW-0472">Membrane</keyword>
<dbReference type="KEGG" id="vg:80533858"/>
<dbReference type="InterPro" id="IPR007094">
    <property type="entry name" value="RNA-dir_pol_PSvirus"/>
</dbReference>
<evidence type="ECO:0000256" key="14">
    <source>
        <dbReference type="ARBA" id="ARBA00022706"/>
    </source>
</evidence>
<keyword evidence="7" id="KW-0191">Covalent protein-RNA linkage</keyword>
<evidence type="ECO:0000256" key="24">
    <source>
        <dbReference type="ARBA" id="ARBA00022953"/>
    </source>
</evidence>
<dbReference type="InterPro" id="IPR001205">
    <property type="entry name" value="RNA-dir_pol_C"/>
</dbReference>
<reference evidence="35 36" key="1">
    <citation type="journal article" date="2018" name="Nature">
        <title>The evolutionary history of vertebrate RNA viruses.</title>
        <authorList>
            <person name="Shi M."/>
            <person name="Lin X.D."/>
            <person name="Chen X."/>
            <person name="Tian J.H."/>
            <person name="Chen L.J."/>
            <person name="Li K."/>
            <person name="Wang W."/>
            <person name="Eden J.S."/>
            <person name="Shen J.J."/>
            <person name="Liu L."/>
            <person name="Holmes E.C."/>
            <person name="Zhang Y.Z."/>
        </authorList>
    </citation>
    <scope>NUCLEOTIDE SEQUENCE [LARGE SCALE GENOMIC DNA]</scope>
    <source>
        <strain evidence="35 36">ZGLXR119682</strain>
    </source>
</reference>
<evidence type="ECO:0000256" key="29">
    <source>
        <dbReference type="ARBA" id="ARBA00023288"/>
    </source>
</evidence>
<protein>
    <recommendedName>
        <fullName evidence="3">Genome polyprotein</fullName>
    </recommendedName>
</protein>
<dbReference type="GO" id="GO:0005524">
    <property type="term" value="F:ATP binding"/>
    <property type="evidence" value="ECO:0007669"/>
    <property type="project" value="UniProtKB-KW"/>
</dbReference>
<evidence type="ECO:0000256" key="20">
    <source>
        <dbReference type="ARBA" id="ARBA00022807"/>
    </source>
</evidence>
<evidence type="ECO:0000259" key="34">
    <source>
        <dbReference type="PROSITE" id="PS51874"/>
    </source>
</evidence>
<evidence type="ECO:0000256" key="13">
    <source>
        <dbReference type="ARBA" id="ARBA00022695"/>
    </source>
</evidence>
<dbReference type="PROSITE" id="PS51218">
    <property type="entry name" value="SF3_HELICASE_2"/>
    <property type="match status" value="1"/>
</dbReference>
<dbReference type="GO" id="GO:0046718">
    <property type="term" value="P:symbiont entry into host cell"/>
    <property type="evidence" value="ECO:0007669"/>
    <property type="project" value="UniProtKB-KW"/>
</dbReference>
<evidence type="ECO:0000256" key="19">
    <source>
        <dbReference type="ARBA" id="ARBA00022806"/>
    </source>
</evidence>
<evidence type="ECO:0000256" key="3">
    <source>
        <dbReference type="ARBA" id="ARBA00020107"/>
    </source>
</evidence>
<dbReference type="Pfam" id="PF00548">
    <property type="entry name" value="Peptidase_C3"/>
    <property type="match status" value="1"/>
</dbReference>
<dbReference type="InterPro" id="IPR001676">
    <property type="entry name" value="Picornavirus_capsid"/>
</dbReference>
<dbReference type="InterPro" id="IPR059138">
    <property type="entry name" value="Pico_VP1"/>
</dbReference>
<keyword evidence="4" id="KW-0813">Transport</keyword>
<dbReference type="GO" id="GO:0004197">
    <property type="term" value="F:cysteine-type endopeptidase activity"/>
    <property type="evidence" value="ECO:0007669"/>
    <property type="project" value="InterPro"/>
</dbReference>
<keyword evidence="16" id="KW-0547">Nucleotide-binding</keyword>
<dbReference type="GO" id="GO:0034220">
    <property type="term" value="P:monoatomic ion transmembrane transport"/>
    <property type="evidence" value="ECO:0007669"/>
    <property type="project" value="UniProtKB-KW"/>
</dbReference>
<feature type="domain" description="Peptidase C3" evidence="34">
    <location>
        <begin position="1682"/>
        <end position="1880"/>
    </location>
</feature>
<evidence type="ECO:0000256" key="22">
    <source>
        <dbReference type="ARBA" id="ARBA00022844"/>
    </source>
</evidence>
<feature type="domain" description="RdRp catalytic" evidence="32">
    <location>
        <begin position="2117"/>
        <end position="2232"/>
    </location>
</feature>
<dbReference type="Pfam" id="PF22663">
    <property type="entry name" value="Rhv_5"/>
    <property type="match status" value="1"/>
</dbReference>
<evidence type="ECO:0000256" key="31">
    <source>
        <dbReference type="ARBA" id="ARBA00023303"/>
    </source>
</evidence>
<dbReference type="GO" id="GO:0005198">
    <property type="term" value="F:structural molecule activity"/>
    <property type="evidence" value="ECO:0007669"/>
    <property type="project" value="InterPro"/>
</dbReference>
<evidence type="ECO:0000256" key="26">
    <source>
        <dbReference type="ARBA" id="ARBA00023065"/>
    </source>
</evidence>
<dbReference type="GO" id="GO:0039694">
    <property type="term" value="P:viral RNA genome replication"/>
    <property type="evidence" value="ECO:0007669"/>
    <property type="project" value="InterPro"/>
</dbReference>
<dbReference type="InterPro" id="IPR043504">
    <property type="entry name" value="Peptidase_S1_PA_chymotrypsin"/>
</dbReference>
<keyword evidence="8" id="KW-0597">Phosphoprotein</keyword>
<keyword evidence="31" id="KW-0407">Ion channel</keyword>
<keyword evidence="25" id="KW-1182">Viral ion channel</keyword>
<evidence type="ECO:0000256" key="27">
    <source>
        <dbReference type="ARBA" id="ARBA00023136"/>
    </source>
</evidence>
<evidence type="ECO:0000256" key="10">
    <source>
        <dbReference type="ARBA" id="ARBA00022581"/>
    </source>
</evidence>
<dbReference type="Gene3D" id="2.40.10.10">
    <property type="entry name" value="Trypsin-like serine proteases"/>
    <property type="match status" value="2"/>
</dbReference>
<keyword evidence="9" id="KW-0167">Capsid protein</keyword>
<sequence length="2359" mass="263382">MNSKLMKQTSTCNCTSVCTRWTDENNVLHHATLPQRTFAMKKMKNSTLYRVGGVLWTTAKIIRYGPVVTHEIPKEDRAGTWAIDAMRFRERIRRFEIEFETTMRRRTTIEHHLTNKKGVVLNNFRTADHVNKHGYVEYQMLKFANANMDQILTHEKISVSKEETILDEQQINRVASQVQNMSQLTAQEVIPPEIALKTSFDSKQTFAQDIPTLPGPAGERFHQLQTINWTSSHAQGSILVRIQLPGALAEMNTSFGQQAIRHTLLKTDLAVQVQVNSTPFHSGALMGFLIPEGQLLPNTITGKSLLQSWIFPSQLINVGVNNSIMIAVPHVGPNPQAAWRTKDTWTLHVVVMAPLRIGTGGSSTVSVSVLAAPINSKFNGLTFAHPRNAQRMPVYQGNKTKIEPGIGLFNSVQPGQATLISNVGSQTPKPLYMGKPVKSFKEVLEIPTQFSADGSAGAFSMATSSAFATKLMEMIVSPSNFSMSYLGELSMMFSQWTGKIILQLITCHSKMHRGKILIAYTPSALPPRNIAEAQQGTFAIFDFGQHQTFEFTIPFISESPWKSTTRADIYNGTAHTGFLTAWVYAPLTFPAGAASTVDVLTLVKAGSDFSLKGVRMSDYATETPVYNNKASDEKMPAIEKLQLAGTVTTNTTAVPVNLGENQSGDIQIESPEWVLHPTITEDTDELNLENFFSRSRFFRTESLAPLGWPKMIRVSPQWRETGFGTRMDDFLNLFTYVRADVQLTFSVKRVVRRATTGDQSLKLGDDSFLQVFVIPPGGNFYSAKTVQGLSAAQIHENFLASLSQYPHVIQPLQPGGTNFSILVPFLSPHCALTTVYDGNAEVRNDGAVRAGIQDQGHFFDVVLVVSTADNATDALEKTEVNMELSFPNSEFWLPRPFPGITLPWAAGAPVPTPPAITQPTPVAPAALIANTFSKSLDFPEVEAGATYIVKCSRLGYTHWAIRNGETQISLRQINGKAIVGLEECTGKIIQTTSDSAFVQALKLIGQEFVNYNIVNNCTHFIENLTGVSLQNSGTWMLAHTAAATLGAVCATTALIPSYQMFSNTTNSIQEACASVTQFTQKMESNMQSFLNPELEEKIKRVSQNMDFTANSVQQITSKLQEFMEKMTTDKVTQFAESAVQKVIAAILKIIGYMLLIFANPNPVTFAAVIALLVSDTLNNAYATRLIYSRTTTMWSKFSTVFAGMFSLPYEWFAEEEKPETATEATEENVYQGFTDCIKDFNTSVSGAKNFEWVITKCKDFIEWFLEKIGHQKKTTPEGYLAEHHDNIMALYAESLTKADGQQIDIPALEANIATVQEHLSHAMKARNAAYHTLLKQTFTNFQEILRDAKIAMNKTRMEPVVIYLYGSPRCGKTIISTLLAQALCKHFGWDPKRDIYTPPPSSDYFDGYVGQKIHIIDDLGQDADGKDFKDFNQMVSTAHYIPAMAKLNQKGIPYCSEIIIVSSNFKAVEPNSIRCHPAIESRLHFKLNVATNSEFTISGKPGEPLNAALACRANGSSKHPAFKANAPILDGSAVSIFGRLPGSMLKEEIDVYQLLTYVCCERDRKHAMVSLFDDLVYQGPEVQPIVPATLPQDEILAEMLKQRTTLETLAHYVKKTTTFQRIAMTCTILGFLGTALYFLISCRNKPEQQGPYSGLKKKVQQVKAKMPEGKLAKEVKTGPIEYNGYPQIYAKVDKNSFPVFFEYDDETGGRLTALGVYDRWYVVNKHALKDSTRIWIRGVIYNVKDMLQRVLQYKGHETDLVAVWCSESPQVRDIRHLFLSELDETQSWTDGLLLHRADTTGNGKEHPLDALISNINKMKTLRVAGDEHKGIISYSGLFGQGFCGAPIVHSSRKEIVLAIHFAGQLSSNMGFGQIITKEMFASPEFEGIRTKIGEAEKPVHVPTKTSLEKSPAYGAYVVEKAPAVLKDSDYRTDVKMSDVLFAKYKADVKTPWTNLETSRDVLLARIKSLDPPRFRELTMLEAINGIEGLDGLDMTQSPGYPYTTMGISRRSLFEKTIDGWKPKESLERDVERALEHPELFCYVTFLKDELRSLAKIKEANTRVIEGSSLPVIIAMRMVFGHFFAWCHQNNGPILGSAVGCNPDSDWTRYFHALNEKNFCFDVDYKNFDGTVPSIAFDFLADMLQDLCDSNRVKSMINSVKDSIHIWKNEKFLITGAMPSGCVGTSIFNSFINIMVFQSALLENPEYSPEDTYFLTYGDDLLVATDYSIDIASVAAFLHKHTPFQVTPADKNAKEFPVDTTVYDVTFLKRYFVNDPDCPVLIHPLIKPEVYQQSIMWTRGGPFQSMIQSLAELAWHSGPKTYYAWCGTVSAKIKENQGTCKYYFPPYHFLRERWYRNFEA</sequence>
<evidence type="ECO:0000256" key="21">
    <source>
        <dbReference type="ARBA" id="ARBA00022840"/>
    </source>
</evidence>
<keyword evidence="6" id="KW-1036">Host cytoplasmic vesicle</keyword>
<evidence type="ECO:0000313" key="36">
    <source>
        <dbReference type="Proteomes" id="UP000503514"/>
    </source>
</evidence>
<dbReference type="Pfam" id="PF00073">
    <property type="entry name" value="Rhv"/>
    <property type="match status" value="2"/>
</dbReference>
<dbReference type="GeneID" id="80533858"/>
<dbReference type="Gene3D" id="3.30.70.270">
    <property type="match status" value="2"/>
</dbReference>
<dbReference type="InterPro" id="IPR009003">
    <property type="entry name" value="Peptidase_S1_PA"/>
</dbReference>
<evidence type="ECO:0000256" key="9">
    <source>
        <dbReference type="ARBA" id="ARBA00022561"/>
    </source>
</evidence>
<evidence type="ECO:0000259" key="32">
    <source>
        <dbReference type="PROSITE" id="PS50507"/>
    </source>
</evidence>
<dbReference type="GO" id="GO:0039618">
    <property type="term" value="C:T=pseudo3 icosahedral viral capsid"/>
    <property type="evidence" value="ECO:0007669"/>
    <property type="project" value="UniProtKB-KW"/>
</dbReference>
<evidence type="ECO:0000256" key="1">
    <source>
        <dbReference type="ARBA" id="ARBA00004295"/>
    </source>
</evidence>
<dbReference type="RefSeq" id="YP_010796386.1">
    <property type="nucleotide sequence ID" value="NC_076006.1"/>
</dbReference>
<dbReference type="InterPro" id="IPR043502">
    <property type="entry name" value="DNA/RNA_pol_sf"/>
</dbReference>
<feature type="domain" description="SF3 helicase" evidence="33">
    <location>
        <begin position="1341"/>
        <end position="1504"/>
    </location>
</feature>
<keyword evidence="12" id="KW-0808">Transferase</keyword>
<dbReference type="GO" id="GO:0003968">
    <property type="term" value="F:RNA-directed RNA polymerase activity"/>
    <property type="evidence" value="ECO:0007669"/>
    <property type="project" value="UniProtKB-KW"/>
</dbReference>
<evidence type="ECO:0000256" key="30">
    <source>
        <dbReference type="ARBA" id="ARBA00023296"/>
    </source>
</evidence>
<proteinExistence type="predicted"/>
<evidence type="ECO:0000256" key="28">
    <source>
        <dbReference type="ARBA" id="ARBA00023200"/>
    </source>
</evidence>
<dbReference type="GO" id="GO:0015267">
    <property type="term" value="F:channel activity"/>
    <property type="evidence" value="ECO:0007669"/>
    <property type="project" value="UniProtKB-KW"/>
</dbReference>
<dbReference type="InterPro" id="IPR043128">
    <property type="entry name" value="Rev_trsase/Diguanyl_cyclase"/>
</dbReference>
<dbReference type="Gene3D" id="2.60.120.20">
    <property type="match status" value="3"/>
</dbReference>
<keyword evidence="23" id="KW-1043">Host membrane</keyword>
<dbReference type="CDD" id="cd23193">
    <property type="entry name" value="ps-ssRNA_Picornaviridae"/>
    <property type="match status" value="1"/>
</dbReference>
<keyword evidence="18" id="KW-1161">Viral attachment to host cell</keyword>
<evidence type="ECO:0000313" key="35">
    <source>
        <dbReference type="EMBL" id="AVM87416.1"/>
    </source>
</evidence>
<keyword evidence="20" id="KW-0788">Thiol protease</keyword>
<evidence type="ECO:0000256" key="11">
    <source>
        <dbReference type="ARBA" id="ARBA00022670"/>
    </source>
</evidence>
<keyword evidence="21" id="KW-0067">ATP-binding</keyword>
<keyword evidence="15" id="KW-0519">Myristate</keyword>
<dbReference type="Pfam" id="PF00680">
    <property type="entry name" value="RdRP_1"/>
    <property type="match status" value="1"/>
</dbReference>
<dbReference type="Gene3D" id="1.20.960.20">
    <property type="match status" value="1"/>
</dbReference>
<accession>A0A2P1GN42</accession>
<evidence type="ECO:0000256" key="25">
    <source>
        <dbReference type="ARBA" id="ARBA00023039"/>
    </source>
</evidence>
<keyword evidence="22" id="KW-0946">Virion</keyword>
<keyword evidence="11" id="KW-0645">Protease</keyword>
<dbReference type="InterPro" id="IPR000605">
    <property type="entry name" value="Helicase_SF3_ssDNA/RNA_vir"/>
</dbReference>
<dbReference type="PRINTS" id="PR00918">
    <property type="entry name" value="CALICVIRUSNS"/>
</dbReference>
<dbReference type="GO" id="GO:0006508">
    <property type="term" value="P:proteolysis"/>
    <property type="evidence" value="ECO:0007669"/>
    <property type="project" value="UniProtKB-KW"/>
</dbReference>
<evidence type="ECO:0000256" key="12">
    <source>
        <dbReference type="ARBA" id="ARBA00022679"/>
    </source>
</evidence>
<evidence type="ECO:0000256" key="4">
    <source>
        <dbReference type="ARBA" id="ARBA00022448"/>
    </source>
</evidence>
<evidence type="ECO:0000256" key="5">
    <source>
        <dbReference type="ARBA" id="ARBA00022484"/>
    </source>
</evidence>
<keyword evidence="29" id="KW-0449">Lipoprotein</keyword>
<dbReference type="InterPro" id="IPR029053">
    <property type="entry name" value="Viral_coat"/>
</dbReference>
<dbReference type="GO" id="GO:0003724">
    <property type="term" value="F:RNA helicase activity"/>
    <property type="evidence" value="ECO:0007669"/>
    <property type="project" value="InterPro"/>
</dbReference>
<dbReference type="SUPFAM" id="SSF88633">
    <property type="entry name" value="Positive stranded ssRNA viruses"/>
    <property type="match status" value="2"/>
</dbReference>
<keyword evidence="24" id="KW-0693">Viral RNA replication</keyword>
<dbReference type="InterPro" id="IPR000199">
    <property type="entry name" value="Peptidase_C3A/C3B_picornavir"/>
</dbReference>
<evidence type="ECO:0000256" key="8">
    <source>
        <dbReference type="ARBA" id="ARBA00022553"/>
    </source>
</evidence>
<dbReference type="SUPFAM" id="SSF56672">
    <property type="entry name" value="DNA/RNA polymerases"/>
    <property type="match status" value="1"/>
</dbReference>
<dbReference type="PROSITE" id="PS51874">
    <property type="entry name" value="PCV_3C_PRO"/>
    <property type="match status" value="1"/>
</dbReference>
<keyword evidence="17" id="KW-0378">Hydrolase</keyword>
<dbReference type="GO" id="GO:0003723">
    <property type="term" value="F:RNA binding"/>
    <property type="evidence" value="ECO:0007669"/>
    <property type="project" value="InterPro"/>
</dbReference>
<keyword evidence="36" id="KW-1185">Reference proteome</keyword>
<organism evidence="35 36">
    <name type="scientific">tropivirus A1</name>
    <dbReference type="NCBI Taxonomy" id="2116178"/>
    <lineage>
        <taxon>Viruses</taxon>
        <taxon>Riboviria</taxon>
        <taxon>Orthornavirae</taxon>
        <taxon>Pisuviricota</taxon>
        <taxon>Pisoniviricetes</taxon>
        <taxon>Picornavirales</taxon>
        <taxon>Picornaviridae</taxon>
        <taxon>Kodimesavirinae</taxon>
        <taxon>Tropivirus</taxon>
        <taxon>Tropivirus awaski</taxon>
        <taxon>Tropivirus A</taxon>
    </lineage>
</organism>
<keyword evidence="13" id="KW-0548">Nucleotidyltransferase</keyword>
<dbReference type="InterPro" id="IPR027417">
    <property type="entry name" value="P-loop_NTPase"/>
</dbReference>
<keyword evidence="28" id="KW-1035">Host cytoplasm</keyword>
<dbReference type="Proteomes" id="UP000503514">
    <property type="component" value="Segment"/>
</dbReference>
<dbReference type="SUPFAM" id="SSF50494">
    <property type="entry name" value="Trypsin-like serine proteases"/>
    <property type="match status" value="1"/>
</dbReference>
<comment type="subcellular location">
    <subcellularLocation>
        <location evidence="1">Host cytoplasmic vesicle membrane</location>
        <topology evidence="1">Peripheral membrane protein</topology>
        <orientation evidence="1">Cytoplasmic side</orientation>
    </subcellularLocation>
    <subcellularLocation>
        <location evidence="2">Virion</location>
    </subcellularLocation>
</comment>
<dbReference type="GO" id="GO:0019062">
    <property type="term" value="P:virion attachment to host cell"/>
    <property type="evidence" value="ECO:0007669"/>
    <property type="project" value="UniProtKB-KW"/>
</dbReference>
<evidence type="ECO:0000256" key="7">
    <source>
        <dbReference type="ARBA" id="ARBA00022520"/>
    </source>
</evidence>
<evidence type="ECO:0000256" key="23">
    <source>
        <dbReference type="ARBA" id="ARBA00022870"/>
    </source>
</evidence>
<dbReference type="InterPro" id="IPR004004">
    <property type="entry name" value="Helic/Pol/Pept_Calicivir-typ"/>
</dbReference>
<dbReference type="InterPro" id="IPR044067">
    <property type="entry name" value="PCV_3C_PRO"/>
</dbReference>
<keyword evidence="14" id="KW-1143">T=pseudo3 icosahedral capsid protein</keyword>
<dbReference type="GO" id="GO:0044162">
    <property type="term" value="C:host cell cytoplasmic vesicle membrane"/>
    <property type="evidence" value="ECO:0007669"/>
    <property type="project" value="UniProtKB-SubCell"/>
</dbReference>